<evidence type="ECO:0000313" key="2">
    <source>
        <dbReference type="Proteomes" id="UP000067626"/>
    </source>
</evidence>
<evidence type="ECO:0000313" key="1">
    <source>
        <dbReference type="EMBL" id="AKT43914.1"/>
    </source>
</evidence>
<evidence type="ECO:0008006" key="3">
    <source>
        <dbReference type="Google" id="ProtNLM"/>
    </source>
</evidence>
<keyword evidence="2" id="KW-1185">Reference proteome</keyword>
<dbReference type="InterPro" id="IPR013783">
    <property type="entry name" value="Ig-like_fold"/>
</dbReference>
<proteinExistence type="predicted"/>
<reference evidence="1 2" key="1">
    <citation type="submission" date="2015-07" db="EMBL/GenBank/DDBJ databases">
        <title>Genome analysis of myxobacterium Chondromyces crocatus Cm c5 reveals a high potential for natural compound synthesis and the genetic basis for the loss of fruiting body formation.</title>
        <authorList>
            <person name="Zaburannyi N."/>
            <person name="Bunk B."/>
            <person name="Maier J."/>
            <person name="Overmann J."/>
            <person name="Mueller R."/>
        </authorList>
    </citation>
    <scope>NUCLEOTIDE SEQUENCE [LARGE SCALE GENOMIC DNA]</scope>
    <source>
        <strain evidence="1 2">Cm c5</strain>
    </source>
</reference>
<gene>
    <name evidence="1" type="ORF">CMC5_081510</name>
</gene>
<organism evidence="1 2">
    <name type="scientific">Chondromyces crocatus</name>
    <dbReference type="NCBI Taxonomy" id="52"/>
    <lineage>
        <taxon>Bacteria</taxon>
        <taxon>Pseudomonadati</taxon>
        <taxon>Myxococcota</taxon>
        <taxon>Polyangia</taxon>
        <taxon>Polyangiales</taxon>
        <taxon>Polyangiaceae</taxon>
        <taxon>Chondromyces</taxon>
    </lineage>
</organism>
<name>A0A0K1ESY8_CHOCO</name>
<dbReference type="STRING" id="52.CMC5_081510"/>
<dbReference type="KEGG" id="ccro:CMC5_081510"/>
<dbReference type="EMBL" id="CP012159">
    <property type="protein sequence ID" value="AKT43914.1"/>
    <property type="molecule type" value="Genomic_DNA"/>
</dbReference>
<dbReference type="Proteomes" id="UP000067626">
    <property type="component" value="Chromosome"/>
</dbReference>
<dbReference type="Gene3D" id="2.60.40.10">
    <property type="entry name" value="Immunoglobulins"/>
    <property type="match status" value="1"/>
</dbReference>
<sequence length="778" mass="81020">MLGHATAASAAEPTAGYPEPVIQWGVQKGETCDDIAKVVYGSAKHVALLHRYNRIGCGPATPLPEGLTLVLPATVTSIPDARIKGAYPEVKAKPPGGAWVTAAPGMPLGSNASVNTLDAGRADIEFIDRTRLVLSPRTLVVIYGTASRSRVSRAPPAAVELEDGEVKAALSALRGGAGASGRASDRTPLATVEVDIKGGGRISASSRDTVVQRKGERTTVAVFDGKAGVSASGRTVEVPRNHGTRFTPATPPAPPRPLPPAPAWATGQGPDIFLTEGDAGVFTASWKPVPRATAYRVEIARDPDFNDLVAREEVAADVLAFRGERLPLGAYHLRVRAIDQEEYLGIAATRVGHLLQATQQGGQIGPRQIEASPYGVLRLGPSNALEMALDDGPYGPLVERLDLKQRQPEVIHLRARGGASDASPAEPTTIRLVYRPVTATIDAPQATPGVPLQILVRLTGASGLDVPTRVAPQLRVHMPDGVRTLPLDPTSRAADVATFTATLPLPASLAAPVRIDVIDDRGALLGTTHVEPLARPEPPPPPVPKREPPPPVLGAWMPMLGVSPVLDTLWLPPTLPNAAAAGAAIGRTDAGWVGQGQARVTGSFGPVGFDAALRSTAIGDSTLGSNGWAGVRMRVVRLEGSSFELAPAVRVGFPLTDAGPATRLEPSLAAAGALGQFSWLANAGLRLRLQTDDTATIPSIHGFLLAGATYEPISWLRLHSAVDAHLLQGDAVRVGFGLGLEAGGPAFVGATVRLGQGIDEGQGLFTGQLTLGLRQRAP</sequence>
<dbReference type="AlphaFoldDB" id="A0A0K1ESY8"/>
<accession>A0A0K1ESY8</accession>
<protein>
    <recommendedName>
        <fullName evidence="3">LysM domain-containing protein</fullName>
    </recommendedName>
</protein>